<dbReference type="EMBL" id="JACAZF010000008">
    <property type="protein sequence ID" value="KAF7297430.1"/>
    <property type="molecule type" value="Genomic_DNA"/>
</dbReference>
<keyword evidence="2 4" id="KW-0456">Lyase</keyword>
<keyword evidence="1" id="KW-0732">Signal</keyword>
<evidence type="ECO:0000256" key="2">
    <source>
        <dbReference type="ARBA" id="ARBA00023239"/>
    </source>
</evidence>
<gene>
    <name evidence="4" type="ORF">MIND_00976600</name>
</gene>
<sequence length="391" mass="42287">MKHMSYGAEHRTSMWPNCTAVGNKTALTDEQVWKTCPYVNRDGQVNPDRVLPNDFQSFFNLSDAVLYNSIAATFQQGNGAASSIYSQNAAEFLKTWFLNETTAMNPNLNYAQMNRGPSGQQGAYTGVLDLRGFAKIASGILILRKSKNVDWTADLDSQMIGWCNKYMDWLKTSPSGKQAAKSENNHGTIFVNQFAALQLIVNDVAGAASSAKGYFDGLFQGQLKSNGDQPKEATRTHPWHYRNFNIAAMITNARILRYADKTSQSGWNATTQGAVTIQTTLDFLLTTSPAASGEADTAAEVYPNIAAVVAAYGDPAGRYVGYLKATGFAYVDEPTFLWAHTFALTGGDSSIPAQPAMRHGASAAVSWKANTALSVWVLAFPGLLIGLGLGI</sequence>
<dbReference type="Pfam" id="PF05426">
    <property type="entry name" value="Alginate_lyase"/>
    <property type="match status" value="1"/>
</dbReference>
<name>A0A8H6SGI9_9AGAR</name>
<protein>
    <submittedName>
        <fullName evidence="4">Chondroitin AC/alginate lyase</fullName>
    </submittedName>
</protein>
<evidence type="ECO:0000313" key="4">
    <source>
        <dbReference type="EMBL" id="KAF7297430.1"/>
    </source>
</evidence>
<accession>A0A8H6SGI9</accession>
<evidence type="ECO:0000313" key="5">
    <source>
        <dbReference type="Proteomes" id="UP000636479"/>
    </source>
</evidence>
<evidence type="ECO:0000256" key="1">
    <source>
        <dbReference type="ARBA" id="ARBA00022729"/>
    </source>
</evidence>
<dbReference type="OrthoDB" id="63533at2759"/>
<dbReference type="Proteomes" id="UP000636479">
    <property type="component" value="Unassembled WGS sequence"/>
</dbReference>
<dbReference type="AlphaFoldDB" id="A0A8H6SGI9"/>
<dbReference type="Gene3D" id="1.50.10.100">
    <property type="entry name" value="Chondroitin AC/alginate lyase"/>
    <property type="match status" value="1"/>
</dbReference>
<dbReference type="GO" id="GO:0016829">
    <property type="term" value="F:lyase activity"/>
    <property type="evidence" value="ECO:0007669"/>
    <property type="project" value="UniProtKB-KW"/>
</dbReference>
<dbReference type="SUPFAM" id="SSF48230">
    <property type="entry name" value="Chondroitin AC/alginate lyase"/>
    <property type="match status" value="1"/>
</dbReference>
<dbReference type="GeneID" id="59348893"/>
<evidence type="ECO:0000259" key="3">
    <source>
        <dbReference type="Pfam" id="PF05426"/>
    </source>
</evidence>
<feature type="domain" description="Alginate lyase" evidence="3">
    <location>
        <begin position="29"/>
        <end position="286"/>
    </location>
</feature>
<comment type="caution">
    <text evidence="4">The sequence shown here is derived from an EMBL/GenBank/DDBJ whole genome shotgun (WGS) entry which is preliminary data.</text>
</comment>
<dbReference type="InterPro" id="IPR008929">
    <property type="entry name" value="Chondroitin_lyas"/>
</dbReference>
<dbReference type="InterPro" id="IPR008397">
    <property type="entry name" value="Alginate_lyase_dom"/>
</dbReference>
<reference evidence="4" key="1">
    <citation type="submission" date="2020-05" db="EMBL/GenBank/DDBJ databases">
        <title>Mycena genomes resolve the evolution of fungal bioluminescence.</title>
        <authorList>
            <person name="Tsai I.J."/>
        </authorList>
    </citation>
    <scope>NUCLEOTIDE SEQUENCE</scope>
    <source>
        <strain evidence="4">171206Taipei</strain>
    </source>
</reference>
<keyword evidence="5" id="KW-1185">Reference proteome</keyword>
<organism evidence="4 5">
    <name type="scientific">Mycena indigotica</name>
    <dbReference type="NCBI Taxonomy" id="2126181"/>
    <lineage>
        <taxon>Eukaryota</taxon>
        <taxon>Fungi</taxon>
        <taxon>Dikarya</taxon>
        <taxon>Basidiomycota</taxon>
        <taxon>Agaricomycotina</taxon>
        <taxon>Agaricomycetes</taxon>
        <taxon>Agaricomycetidae</taxon>
        <taxon>Agaricales</taxon>
        <taxon>Marasmiineae</taxon>
        <taxon>Mycenaceae</taxon>
        <taxon>Mycena</taxon>
    </lineage>
</organism>
<dbReference type="GO" id="GO:0042597">
    <property type="term" value="C:periplasmic space"/>
    <property type="evidence" value="ECO:0007669"/>
    <property type="project" value="InterPro"/>
</dbReference>
<dbReference type="RefSeq" id="XP_037217789.1">
    <property type="nucleotide sequence ID" value="XM_037366377.1"/>
</dbReference>
<proteinExistence type="predicted"/>